<feature type="short sequence motif" description="LXXLL motif" evidence="3">
    <location>
        <begin position="316"/>
        <end position="320"/>
    </location>
</feature>
<proteinExistence type="inferred from homology"/>
<evidence type="ECO:0000256" key="4">
    <source>
        <dbReference type="SAM" id="MobiDB-lite"/>
    </source>
</evidence>
<evidence type="ECO:0000256" key="2">
    <source>
        <dbReference type="ARBA" id="ARBA00023163"/>
    </source>
</evidence>
<dbReference type="OrthoDB" id="1882904at2759"/>
<comment type="similarity">
    <text evidence="3">Belongs to the GRAS family.</text>
</comment>
<feature type="compositionally biased region" description="Low complexity" evidence="4">
    <location>
        <begin position="54"/>
        <end position="66"/>
    </location>
</feature>
<reference evidence="6" key="2">
    <citation type="submission" date="2025-08" db="UniProtKB">
        <authorList>
            <consortium name="RefSeq"/>
        </authorList>
    </citation>
    <scope>IDENTIFICATION</scope>
    <source>
        <tissue evidence="6">Leaf</tissue>
    </source>
</reference>
<evidence type="ECO:0000256" key="1">
    <source>
        <dbReference type="ARBA" id="ARBA00023015"/>
    </source>
</evidence>
<comment type="caution">
    <text evidence="3">Lacks conserved residue(s) required for the propagation of feature annotation.</text>
</comment>
<feature type="compositionally biased region" description="Low complexity" evidence="4">
    <location>
        <begin position="1"/>
        <end position="10"/>
    </location>
</feature>
<dbReference type="PANTHER" id="PTHR31636">
    <property type="entry name" value="OSJNBA0084A10.13 PROTEIN-RELATED"/>
    <property type="match status" value="1"/>
</dbReference>
<feature type="compositionally biased region" description="Basic residues" evidence="4">
    <location>
        <begin position="20"/>
        <end position="31"/>
    </location>
</feature>
<dbReference type="GeneID" id="115754167"/>
<feature type="region of interest" description="PFYRE" evidence="3">
    <location>
        <begin position="308"/>
        <end position="399"/>
    </location>
</feature>
<feature type="region of interest" description="Disordered" evidence="4">
    <location>
        <begin position="1"/>
        <end position="66"/>
    </location>
</feature>
<dbReference type="RefSeq" id="XP_030548988.1">
    <property type="nucleotide sequence ID" value="XM_030693128.2"/>
</dbReference>
<name>A0A8B8QRB7_9MYRT</name>
<accession>A0A8B8QRB7</accession>
<reference evidence="5" key="1">
    <citation type="submission" date="2025-05" db="UniProtKB">
        <authorList>
            <consortium name="RefSeq"/>
        </authorList>
    </citation>
    <scope>NUCLEOTIDE SEQUENCE [LARGE SCALE GENOMIC DNA]</scope>
</reference>
<dbReference type="PROSITE" id="PS50985">
    <property type="entry name" value="GRAS"/>
    <property type="match status" value="1"/>
</dbReference>
<feature type="short sequence motif" description="VHIID" evidence="3">
    <location>
        <begin position="208"/>
        <end position="212"/>
    </location>
</feature>
<dbReference type="InterPro" id="IPR005202">
    <property type="entry name" value="TF_GRAS"/>
</dbReference>
<organism evidence="5 6">
    <name type="scientific">Rhodamnia argentea</name>
    <dbReference type="NCBI Taxonomy" id="178133"/>
    <lineage>
        <taxon>Eukaryota</taxon>
        <taxon>Viridiplantae</taxon>
        <taxon>Streptophyta</taxon>
        <taxon>Embryophyta</taxon>
        <taxon>Tracheophyta</taxon>
        <taxon>Spermatophyta</taxon>
        <taxon>Magnoliopsida</taxon>
        <taxon>eudicotyledons</taxon>
        <taxon>Gunneridae</taxon>
        <taxon>Pentapetalae</taxon>
        <taxon>rosids</taxon>
        <taxon>malvids</taxon>
        <taxon>Myrtales</taxon>
        <taxon>Myrtaceae</taxon>
        <taxon>Myrtoideae</taxon>
        <taxon>Myrteae</taxon>
        <taxon>Australasian group</taxon>
        <taxon>Rhodamnia</taxon>
    </lineage>
</organism>
<protein>
    <submittedName>
        <fullName evidence="6">Scarecrow-like protein 18</fullName>
    </submittedName>
</protein>
<dbReference type="AlphaFoldDB" id="A0A8B8QRB7"/>
<evidence type="ECO:0000313" key="6">
    <source>
        <dbReference type="RefSeq" id="XP_030548988.1"/>
    </source>
</evidence>
<feature type="region of interest" description="SAW" evidence="3">
    <location>
        <begin position="402"/>
        <end position="478"/>
    </location>
</feature>
<sequence>MLGSFSSNNSLEEEEEQGHHLHHRHHRHHHSQSPSDLHHHQYHHHHHPQPALPSPSSFPAAPPSASSSSVINTRQLLITCAELLSLSNFPAAHRLISILSANSSPYGDSTERLVHQFSRALSLRLHRSAAAATALPNNSSLLFPYRSNSSSSALGFDVDSAVRLGQGSDPSGLQSCYLTLNQVTPFIRFSHLTANQAILEAIDGQRAVHIVDLDIMHGVQWPPLMQAIVERSSSNDKNALLLPPTLRITGAGHDLEALHRTGDRLSTFAQSLGLEFQFCPLLLPHDALSVALHAAIPSEISALPDEALAVNCVLCLHRLLKDDTRDVSIFLRKIKALRPRVVTVAEREASHNHPMFLQRFVEALDHYTAVFDSLEATLPPSSRERLALEQAWFGHEIADIIGEEGERRRERHERFDSWEVLLRSSGFVNVPLSPFALSQAKMLLRLHYPSEGYQLQIKNSSVFLGWQSRALFTVSSWR</sequence>
<keyword evidence="1" id="KW-0805">Transcription regulation</keyword>
<dbReference type="KEGG" id="rarg:115754167"/>
<dbReference type="Pfam" id="PF03514">
    <property type="entry name" value="GRAS"/>
    <property type="match status" value="1"/>
</dbReference>
<dbReference type="Proteomes" id="UP000827889">
    <property type="component" value="Chromosome 2"/>
</dbReference>
<evidence type="ECO:0000313" key="5">
    <source>
        <dbReference type="Proteomes" id="UP000827889"/>
    </source>
</evidence>
<keyword evidence="2" id="KW-0804">Transcription</keyword>
<gene>
    <name evidence="6" type="primary">LOC115754167</name>
</gene>
<evidence type="ECO:0000256" key="3">
    <source>
        <dbReference type="PROSITE-ProRule" id="PRU01191"/>
    </source>
</evidence>
<keyword evidence="5" id="KW-1185">Reference proteome</keyword>